<feature type="transmembrane region" description="Helical" evidence="18">
    <location>
        <begin position="235"/>
        <end position="255"/>
    </location>
</feature>
<dbReference type="PANTHER" id="PTHR46552">
    <property type="entry name" value="NADH-UBIQUINONE OXIDOREDUCTASE CHAIN 2"/>
    <property type="match status" value="1"/>
</dbReference>
<comment type="function">
    <text evidence="18">Core subunit of the mitochondrial membrane respiratory chain NADH dehydrogenase (Complex I) which catalyzes electron transfer from NADH through the respiratory chain, using ubiquinone as an electron acceptor. Essential for the catalytic activity and assembly of complex I.</text>
</comment>
<keyword evidence="7 18" id="KW-0679">Respiratory chain</keyword>
<name>A0A346RJ84_9CUCU</name>
<comment type="similarity">
    <text evidence="3 18">Belongs to the complex I subunit 2 family.</text>
</comment>
<dbReference type="EC" id="7.1.1.2" evidence="4 18"/>
<keyword evidence="6" id="KW-0813">Transport</keyword>
<evidence type="ECO:0000313" key="20">
    <source>
        <dbReference type="EMBL" id="AXS66131.1"/>
    </source>
</evidence>
<evidence type="ECO:0000256" key="8">
    <source>
        <dbReference type="ARBA" id="ARBA00022692"/>
    </source>
</evidence>
<dbReference type="InterPro" id="IPR003917">
    <property type="entry name" value="NADH_UbQ_OxRdtase_chain2"/>
</dbReference>
<evidence type="ECO:0000256" key="1">
    <source>
        <dbReference type="ARBA" id="ARBA00003257"/>
    </source>
</evidence>
<keyword evidence="10 18" id="KW-1278">Translocase</keyword>
<evidence type="ECO:0000256" key="11">
    <source>
        <dbReference type="ARBA" id="ARBA00022982"/>
    </source>
</evidence>
<feature type="transmembrane region" description="Helical" evidence="18">
    <location>
        <begin position="310"/>
        <end position="333"/>
    </location>
</feature>
<dbReference type="PANTHER" id="PTHR46552:SF1">
    <property type="entry name" value="NADH-UBIQUINONE OXIDOREDUCTASE CHAIN 2"/>
    <property type="match status" value="1"/>
</dbReference>
<dbReference type="GO" id="GO:0008137">
    <property type="term" value="F:NADH dehydrogenase (ubiquinone) activity"/>
    <property type="evidence" value="ECO:0007669"/>
    <property type="project" value="UniProtKB-EC"/>
</dbReference>
<feature type="domain" description="NADH:quinone oxidoreductase/Mrp antiporter transmembrane" evidence="19">
    <location>
        <begin position="23"/>
        <end position="279"/>
    </location>
</feature>
<evidence type="ECO:0000256" key="16">
    <source>
        <dbReference type="ARBA" id="ARBA00023136"/>
    </source>
</evidence>
<protein>
    <recommendedName>
        <fullName evidence="5 18">NADH-ubiquinone oxidoreductase chain 2</fullName>
        <ecNumber evidence="4 18">7.1.1.2</ecNumber>
    </recommendedName>
</protein>
<evidence type="ECO:0000256" key="18">
    <source>
        <dbReference type="RuleBase" id="RU003403"/>
    </source>
</evidence>
<feature type="transmembrane region" description="Helical" evidence="18">
    <location>
        <begin position="267"/>
        <end position="289"/>
    </location>
</feature>
<dbReference type="InterPro" id="IPR001750">
    <property type="entry name" value="ND/Mrp_TM"/>
</dbReference>
<evidence type="ECO:0000256" key="6">
    <source>
        <dbReference type="ARBA" id="ARBA00022448"/>
    </source>
</evidence>
<feature type="transmembrane region" description="Helical" evidence="18">
    <location>
        <begin position="7"/>
        <end position="33"/>
    </location>
</feature>
<evidence type="ECO:0000256" key="7">
    <source>
        <dbReference type="ARBA" id="ARBA00022660"/>
    </source>
</evidence>
<feature type="transmembrane region" description="Helical" evidence="18">
    <location>
        <begin position="131"/>
        <end position="159"/>
    </location>
</feature>
<evidence type="ECO:0000256" key="4">
    <source>
        <dbReference type="ARBA" id="ARBA00012944"/>
    </source>
</evidence>
<accession>A0A346RJ84</accession>
<keyword evidence="16 18" id="KW-0472">Membrane</keyword>
<comment type="subcellular location">
    <subcellularLocation>
        <location evidence="2 18">Mitochondrion inner membrane</location>
        <topology evidence="2 18">Multi-pass membrane protein</topology>
    </subcellularLocation>
</comment>
<feature type="transmembrane region" description="Helical" evidence="18">
    <location>
        <begin position="194"/>
        <end position="215"/>
    </location>
</feature>
<evidence type="ECO:0000256" key="2">
    <source>
        <dbReference type="ARBA" id="ARBA00004448"/>
    </source>
</evidence>
<dbReference type="Pfam" id="PF00361">
    <property type="entry name" value="Proton_antipo_M"/>
    <property type="match status" value="1"/>
</dbReference>
<proteinExistence type="inferred from homology"/>
<organism evidence="20">
    <name type="scientific">Curculionoidea sp. 30 KM-2017</name>
    <dbReference type="NCBI Taxonomy" id="2219415"/>
    <lineage>
        <taxon>Eukaryota</taxon>
        <taxon>Metazoa</taxon>
        <taxon>Ecdysozoa</taxon>
        <taxon>Arthropoda</taxon>
        <taxon>Hexapoda</taxon>
        <taxon>Insecta</taxon>
        <taxon>Pterygota</taxon>
        <taxon>Neoptera</taxon>
        <taxon>Endopterygota</taxon>
        <taxon>Coleoptera</taxon>
        <taxon>Polyphaga</taxon>
        <taxon>Cucujiformia</taxon>
    </lineage>
</organism>
<keyword evidence="12 18" id="KW-1133">Transmembrane helix</keyword>
<evidence type="ECO:0000256" key="5">
    <source>
        <dbReference type="ARBA" id="ARBA00021008"/>
    </source>
</evidence>
<keyword evidence="9 18" id="KW-0999">Mitochondrion inner membrane</keyword>
<dbReference type="EMBL" id="MG193474">
    <property type="protein sequence ID" value="AXS66131.1"/>
    <property type="molecule type" value="Genomic_DNA"/>
</dbReference>
<evidence type="ECO:0000256" key="10">
    <source>
        <dbReference type="ARBA" id="ARBA00022967"/>
    </source>
</evidence>
<dbReference type="GO" id="GO:0006120">
    <property type="term" value="P:mitochondrial electron transport, NADH to ubiquinone"/>
    <property type="evidence" value="ECO:0007669"/>
    <property type="project" value="InterPro"/>
</dbReference>
<reference evidence="20" key="1">
    <citation type="journal article" date="2018" name="J. ISSAAS">
        <title>The contribution of mitochondrial metagenomics to large-scale data mining and phylogenetic analysis of Coleoptera.</title>
        <authorList>
            <person name="Miller K."/>
            <person name="Linard B."/>
            <person name="Motyka M."/>
            <person name="Bocek M."/>
            <person name="Vogler A.P."/>
        </authorList>
    </citation>
    <scope>NUCLEOTIDE SEQUENCE</scope>
</reference>
<geneLocation type="mitochondrion" evidence="20"/>
<keyword evidence="15 18" id="KW-0496">Mitochondrion</keyword>
<sequence length="334" mass="38615">MKKSFKILFLLMLVISTLISISSTSWLMIWVGLEINLLSIIPMMKKSNNSYSAEASIKYFMIQAIASVLFLSSIMAITSNIHLIMEESFSLSSKLALLLKMGAAPFHSWLPEVVSGLKWEMILIMLTWQKIAPMIIISYLSYTPMFLSIFIIFSALISGIQGLNQICLRKILAYSSINHMSWMISAMLSSTMLWTYYFIIYSIISWNMIIIFMKFNIFNLNQLANLFSFNKKVKIFFMLNFLSLSGLPPFLGFYPKWLTINFLIKNNFMFLSMILIMLTLTSMYMYIRITFSSFSIKTKEALILIFHKTNFMYMFSNFLALTSITICILTTGYL</sequence>
<dbReference type="GO" id="GO:0005743">
    <property type="term" value="C:mitochondrial inner membrane"/>
    <property type="evidence" value="ECO:0007669"/>
    <property type="project" value="UniProtKB-SubCell"/>
</dbReference>
<keyword evidence="13 18" id="KW-0520">NAD</keyword>
<evidence type="ECO:0000259" key="19">
    <source>
        <dbReference type="Pfam" id="PF00361"/>
    </source>
</evidence>
<keyword evidence="11 18" id="KW-0249">Electron transport</keyword>
<dbReference type="InterPro" id="IPR050175">
    <property type="entry name" value="Complex_I_Subunit_2"/>
</dbReference>
<dbReference type="PRINTS" id="PR01436">
    <property type="entry name" value="NADHDHGNASE2"/>
</dbReference>
<evidence type="ECO:0000256" key="9">
    <source>
        <dbReference type="ARBA" id="ARBA00022792"/>
    </source>
</evidence>
<evidence type="ECO:0000256" key="17">
    <source>
        <dbReference type="ARBA" id="ARBA00049551"/>
    </source>
</evidence>
<comment type="catalytic activity">
    <reaction evidence="17 18">
        <text>a ubiquinone + NADH + 5 H(+)(in) = a ubiquinol + NAD(+) + 4 H(+)(out)</text>
        <dbReference type="Rhea" id="RHEA:29091"/>
        <dbReference type="Rhea" id="RHEA-COMP:9565"/>
        <dbReference type="Rhea" id="RHEA-COMP:9566"/>
        <dbReference type="ChEBI" id="CHEBI:15378"/>
        <dbReference type="ChEBI" id="CHEBI:16389"/>
        <dbReference type="ChEBI" id="CHEBI:17976"/>
        <dbReference type="ChEBI" id="CHEBI:57540"/>
        <dbReference type="ChEBI" id="CHEBI:57945"/>
        <dbReference type="EC" id="7.1.1.2"/>
    </reaction>
</comment>
<evidence type="ECO:0000256" key="14">
    <source>
        <dbReference type="ARBA" id="ARBA00023075"/>
    </source>
</evidence>
<feature type="transmembrane region" description="Helical" evidence="18">
    <location>
        <begin position="60"/>
        <end position="83"/>
    </location>
</feature>
<dbReference type="AlphaFoldDB" id="A0A346RJ84"/>
<evidence type="ECO:0000256" key="13">
    <source>
        <dbReference type="ARBA" id="ARBA00023027"/>
    </source>
</evidence>
<gene>
    <name evidence="20" type="primary">nad2</name>
</gene>
<keyword evidence="8 18" id="KW-0812">Transmembrane</keyword>
<evidence type="ECO:0000256" key="12">
    <source>
        <dbReference type="ARBA" id="ARBA00022989"/>
    </source>
</evidence>
<keyword evidence="14 18" id="KW-0830">Ubiquinone</keyword>
<comment type="function">
    <text evidence="1">Core subunit of the mitochondrial membrane respiratory chain NADH dehydrogenase (Complex I) that is believed to belong to the minimal assembly required for catalysis. Complex I functions in the transfer of electrons from NADH to the respiratory chain. The immediate electron acceptor for the enzyme is believed to be ubiquinone.</text>
</comment>
<evidence type="ECO:0000256" key="15">
    <source>
        <dbReference type="ARBA" id="ARBA00023128"/>
    </source>
</evidence>
<evidence type="ECO:0000256" key="3">
    <source>
        <dbReference type="ARBA" id="ARBA00007012"/>
    </source>
</evidence>